<proteinExistence type="predicted"/>
<feature type="compositionally biased region" description="Polar residues" evidence="1">
    <location>
        <begin position="27"/>
        <end position="37"/>
    </location>
</feature>
<organism evidence="2 3">
    <name type="scientific">Pyxidicoccus fallax</name>
    <dbReference type="NCBI Taxonomy" id="394095"/>
    <lineage>
        <taxon>Bacteria</taxon>
        <taxon>Pseudomonadati</taxon>
        <taxon>Myxococcota</taxon>
        <taxon>Myxococcia</taxon>
        <taxon>Myxococcales</taxon>
        <taxon>Cystobacterineae</taxon>
        <taxon>Myxococcaceae</taxon>
        <taxon>Pyxidicoccus</taxon>
    </lineage>
</organism>
<dbReference type="Proteomes" id="UP000518300">
    <property type="component" value="Unassembled WGS sequence"/>
</dbReference>
<protein>
    <submittedName>
        <fullName evidence="2">Uncharacterized protein</fullName>
    </submittedName>
</protein>
<dbReference type="RefSeq" id="WP_169346660.1">
    <property type="nucleotide sequence ID" value="NZ_JABBJJ010000097.1"/>
</dbReference>
<sequence>MAKQVSRVDGNEGPVEGINPKDPPPETTQGLTWQQPYSAKMSVPTTGPLVEAPTSAEDGE</sequence>
<dbReference type="AlphaFoldDB" id="A0A848LI49"/>
<feature type="region of interest" description="Disordered" evidence="1">
    <location>
        <begin position="1"/>
        <end position="60"/>
    </location>
</feature>
<keyword evidence="3" id="KW-1185">Reference proteome</keyword>
<evidence type="ECO:0000313" key="2">
    <source>
        <dbReference type="EMBL" id="NMO17378.1"/>
    </source>
</evidence>
<evidence type="ECO:0000313" key="3">
    <source>
        <dbReference type="Proteomes" id="UP000518300"/>
    </source>
</evidence>
<gene>
    <name evidence="2" type="ORF">HG543_21305</name>
</gene>
<comment type="caution">
    <text evidence="2">The sequence shown here is derived from an EMBL/GenBank/DDBJ whole genome shotgun (WGS) entry which is preliminary data.</text>
</comment>
<name>A0A848LI49_9BACT</name>
<accession>A0A848LI49</accession>
<dbReference type="EMBL" id="JABBJJ010000097">
    <property type="protein sequence ID" value="NMO17378.1"/>
    <property type="molecule type" value="Genomic_DNA"/>
</dbReference>
<reference evidence="2 3" key="1">
    <citation type="submission" date="2020-04" db="EMBL/GenBank/DDBJ databases">
        <title>Draft genome of Pyxidicoccus fallax type strain.</title>
        <authorList>
            <person name="Whitworth D.E."/>
        </authorList>
    </citation>
    <scope>NUCLEOTIDE SEQUENCE [LARGE SCALE GENOMIC DNA]</scope>
    <source>
        <strain evidence="2 3">DSM 14698</strain>
    </source>
</reference>
<evidence type="ECO:0000256" key="1">
    <source>
        <dbReference type="SAM" id="MobiDB-lite"/>
    </source>
</evidence>